<organism evidence="1 2">
    <name type="scientific">Catenaria anguillulae PL171</name>
    <dbReference type="NCBI Taxonomy" id="765915"/>
    <lineage>
        <taxon>Eukaryota</taxon>
        <taxon>Fungi</taxon>
        <taxon>Fungi incertae sedis</taxon>
        <taxon>Blastocladiomycota</taxon>
        <taxon>Blastocladiomycetes</taxon>
        <taxon>Blastocladiales</taxon>
        <taxon>Catenariaceae</taxon>
        <taxon>Catenaria</taxon>
    </lineage>
</organism>
<keyword evidence="2" id="KW-1185">Reference proteome</keyword>
<dbReference type="EMBL" id="MCFL01000052">
    <property type="protein sequence ID" value="ORZ31996.1"/>
    <property type="molecule type" value="Genomic_DNA"/>
</dbReference>
<gene>
    <name evidence="1" type="ORF">BCR44DRAFT_1441189</name>
</gene>
<accession>A0A1Y2HBP0</accession>
<sequence length="51" mass="6075">MASLCYRWHMRASRLPMRLATFLLPLFLPLLQLFLLPLTMRMMTTTMTCLQ</sequence>
<dbReference type="AlphaFoldDB" id="A0A1Y2HBP0"/>
<comment type="caution">
    <text evidence="1">The sequence shown here is derived from an EMBL/GenBank/DDBJ whole genome shotgun (WGS) entry which is preliminary data.</text>
</comment>
<evidence type="ECO:0000313" key="2">
    <source>
        <dbReference type="Proteomes" id="UP000193411"/>
    </source>
</evidence>
<evidence type="ECO:0000313" key="1">
    <source>
        <dbReference type="EMBL" id="ORZ31996.1"/>
    </source>
</evidence>
<reference evidence="1 2" key="1">
    <citation type="submission" date="2016-07" db="EMBL/GenBank/DDBJ databases">
        <title>Pervasive Adenine N6-methylation of Active Genes in Fungi.</title>
        <authorList>
            <consortium name="DOE Joint Genome Institute"/>
            <person name="Mondo S.J."/>
            <person name="Dannebaum R.O."/>
            <person name="Kuo R.C."/>
            <person name="Labutti K."/>
            <person name="Haridas S."/>
            <person name="Kuo A."/>
            <person name="Salamov A."/>
            <person name="Ahrendt S.R."/>
            <person name="Lipzen A."/>
            <person name="Sullivan W."/>
            <person name="Andreopoulos W.B."/>
            <person name="Clum A."/>
            <person name="Lindquist E."/>
            <person name="Daum C."/>
            <person name="Ramamoorthy G.K."/>
            <person name="Gryganskyi A."/>
            <person name="Culley D."/>
            <person name="Magnuson J.K."/>
            <person name="James T.Y."/>
            <person name="O'Malley M.A."/>
            <person name="Stajich J.E."/>
            <person name="Spatafora J.W."/>
            <person name="Visel A."/>
            <person name="Grigoriev I.V."/>
        </authorList>
    </citation>
    <scope>NUCLEOTIDE SEQUENCE [LARGE SCALE GENOMIC DNA]</scope>
    <source>
        <strain evidence="1 2">PL171</strain>
    </source>
</reference>
<dbReference type="Proteomes" id="UP000193411">
    <property type="component" value="Unassembled WGS sequence"/>
</dbReference>
<feature type="non-terminal residue" evidence="1">
    <location>
        <position position="51"/>
    </location>
</feature>
<name>A0A1Y2HBP0_9FUNG</name>
<proteinExistence type="predicted"/>
<protein>
    <submittedName>
        <fullName evidence="1">Uncharacterized protein</fullName>
    </submittedName>
</protein>